<dbReference type="SUPFAM" id="SSF47113">
    <property type="entry name" value="Histone-fold"/>
    <property type="match status" value="1"/>
</dbReference>
<protein>
    <recommendedName>
        <fullName evidence="3">Transcription factor CBF/NF-Y/archaeal histone domain-containing protein</fullName>
    </recommendedName>
</protein>
<dbReference type="PANTHER" id="PTHR10252">
    <property type="entry name" value="HISTONE-LIKE TRANSCRIPTION FACTOR CCAAT-RELATED"/>
    <property type="match status" value="1"/>
</dbReference>
<dbReference type="InterPro" id="IPR009072">
    <property type="entry name" value="Histone-fold"/>
</dbReference>
<feature type="domain" description="Transcription factor CBF/NF-Y/archaeal histone" evidence="3">
    <location>
        <begin position="45"/>
        <end position="106"/>
    </location>
</feature>
<comment type="caution">
    <text evidence="4">The sequence shown here is derived from an EMBL/GenBank/DDBJ whole genome shotgun (WGS) entry which is preliminary data.</text>
</comment>
<sequence>FPLVDIQNNNTTEKKRLFIISNSFVNTGMASTTDQIKSASARAYQLPLTKVKSIIKLDNNTRMISHDSVYLLTLATEEFIRMLTRDAHSSMKQCASKRLDRLHILSSINTNPLYEFLDGSFD</sequence>
<dbReference type="AlphaFoldDB" id="A0A820WL43"/>
<dbReference type="CDD" id="cd22929">
    <property type="entry name" value="HFD_POLE4-like"/>
    <property type="match status" value="1"/>
</dbReference>
<dbReference type="GO" id="GO:0046982">
    <property type="term" value="F:protein heterodimerization activity"/>
    <property type="evidence" value="ECO:0007669"/>
    <property type="project" value="InterPro"/>
</dbReference>
<dbReference type="GO" id="GO:0006261">
    <property type="term" value="P:DNA-templated DNA replication"/>
    <property type="evidence" value="ECO:0007669"/>
    <property type="project" value="TreeGrafter"/>
</dbReference>
<dbReference type="Pfam" id="PF00808">
    <property type="entry name" value="CBFD_NFYB_HMF"/>
    <property type="match status" value="1"/>
</dbReference>
<dbReference type="InterPro" id="IPR050568">
    <property type="entry name" value="Transcr_DNA_Rep_Reg"/>
</dbReference>
<dbReference type="Proteomes" id="UP000663873">
    <property type="component" value="Unassembled WGS sequence"/>
</dbReference>
<dbReference type="PANTHER" id="PTHR10252:SF54">
    <property type="entry name" value="CHROMATIN ACCESSIBILITY COMPLEX PROTEIN 1"/>
    <property type="match status" value="1"/>
</dbReference>
<dbReference type="GO" id="GO:0008623">
    <property type="term" value="C:CHRAC"/>
    <property type="evidence" value="ECO:0007669"/>
    <property type="project" value="TreeGrafter"/>
</dbReference>
<name>A0A820WL43_9BILA</name>
<evidence type="ECO:0000256" key="2">
    <source>
        <dbReference type="ARBA" id="ARBA00023242"/>
    </source>
</evidence>
<comment type="subcellular location">
    <subcellularLocation>
        <location evidence="1">Nucleus</location>
    </subcellularLocation>
</comment>
<evidence type="ECO:0000313" key="4">
    <source>
        <dbReference type="EMBL" id="CAF4520159.1"/>
    </source>
</evidence>
<organism evidence="4 5">
    <name type="scientific">Rotaria socialis</name>
    <dbReference type="NCBI Taxonomy" id="392032"/>
    <lineage>
        <taxon>Eukaryota</taxon>
        <taxon>Metazoa</taxon>
        <taxon>Spiralia</taxon>
        <taxon>Gnathifera</taxon>
        <taxon>Rotifera</taxon>
        <taxon>Eurotatoria</taxon>
        <taxon>Bdelloidea</taxon>
        <taxon>Philodinida</taxon>
        <taxon>Philodinidae</taxon>
        <taxon>Rotaria</taxon>
    </lineage>
</organism>
<proteinExistence type="predicted"/>
<dbReference type="InterPro" id="IPR003958">
    <property type="entry name" value="CBFA_NFYB_domain"/>
</dbReference>
<reference evidence="4" key="1">
    <citation type="submission" date="2021-02" db="EMBL/GenBank/DDBJ databases">
        <authorList>
            <person name="Nowell W R."/>
        </authorList>
    </citation>
    <scope>NUCLEOTIDE SEQUENCE</scope>
</reference>
<keyword evidence="2" id="KW-0539">Nucleus</keyword>
<gene>
    <name evidence="4" type="ORF">UJA718_LOCUS27564</name>
</gene>
<dbReference type="EMBL" id="CAJOBP010007701">
    <property type="protein sequence ID" value="CAF4520159.1"/>
    <property type="molecule type" value="Genomic_DNA"/>
</dbReference>
<evidence type="ECO:0000256" key="1">
    <source>
        <dbReference type="ARBA" id="ARBA00004123"/>
    </source>
</evidence>
<feature type="non-terminal residue" evidence="4">
    <location>
        <position position="1"/>
    </location>
</feature>
<evidence type="ECO:0000313" key="5">
    <source>
        <dbReference type="Proteomes" id="UP000663873"/>
    </source>
</evidence>
<keyword evidence="5" id="KW-1185">Reference proteome</keyword>
<evidence type="ECO:0000259" key="3">
    <source>
        <dbReference type="Pfam" id="PF00808"/>
    </source>
</evidence>
<accession>A0A820WL43</accession>
<dbReference type="Gene3D" id="1.10.20.10">
    <property type="entry name" value="Histone, subunit A"/>
    <property type="match status" value="1"/>
</dbReference>